<dbReference type="OrthoDB" id="368873at2"/>
<keyword evidence="3" id="KW-0479">Metal-binding</keyword>
<protein>
    <submittedName>
        <fullName evidence="8">Nitroreductase</fullName>
    </submittedName>
</protein>
<dbReference type="PROSITE" id="PS00198">
    <property type="entry name" value="4FE4S_FER_1"/>
    <property type="match status" value="1"/>
</dbReference>
<evidence type="ECO:0000259" key="7">
    <source>
        <dbReference type="PROSITE" id="PS51379"/>
    </source>
</evidence>
<comment type="caution">
    <text evidence="8">The sequence shown here is derived from an EMBL/GenBank/DDBJ whole genome shotgun (WGS) entry which is preliminary data.</text>
</comment>
<dbReference type="EMBL" id="QMIE01000025">
    <property type="protein sequence ID" value="TVM14369.1"/>
    <property type="molecule type" value="Genomic_DNA"/>
</dbReference>
<evidence type="ECO:0000256" key="4">
    <source>
        <dbReference type="ARBA" id="ARBA00023002"/>
    </source>
</evidence>
<dbReference type="InterPro" id="IPR000415">
    <property type="entry name" value="Nitroreductase-like"/>
</dbReference>
<keyword evidence="6" id="KW-0411">Iron-sulfur</keyword>
<dbReference type="SUPFAM" id="SSF55469">
    <property type="entry name" value="FMN-dependent nitroreductase-like"/>
    <property type="match status" value="1"/>
</dbReference>
<organism evidence="8 9">
    <name type="scientific">Oceanidesulfovibrio indonesiensis</name>
    <dbReference type="NCBI Taxonomy" id="54767"/>
    <lineage>
        <taxon>Bacteria</taxon>
        <taxon>Pseudomonadati</taxon>
        <taxon>Thermodesulfobacteriota</taxon>
        <taxon>Desulfovibrionia</taxon>
        <taxon>Desulfovibrionales</taxon>
        <taxon>Desulfovibrionaceae</taxon>
        <taxon>Oceanidesulfovibrio</taxon>
    </lineage>
</organism>
<feature type="domain" description="4Fe-4S ferredoxin-type" evidence="7">
    <location>
        <begin position="46"/>
        <end position="74"/>
    </location>
</feature>
<evidence type="ECO:0000313" key="9">
    <source>
        <dbReference type="Proteomes" id="UP000448292"/>
    </source>
</evidence>
<dbReference type="AlphaFoldDB" id="A0A7M3MA66"/>
<sequence length="315" mass="34319">MRSTILRKQAAFPGAVTTVVDQETCIGCGMCVRVCPSRTLSMVDGKAAVTGDASLQCGHCEAVCPVGAVRVGALDRELESFSAFRAEREWFAPGAGGPDEVRRLVQLMASRRSCRNYTAEPVSREMLDDLVKIAVTAPSGTNSQRWTFTVLPTRGAVHKLGERIAQFFEKLNAMAEKPWMRKGLKLVGRGELEDYYQSYYGAVKQALEEWREQDVDRLFHGAPAAILVGVSPGASCPHEDCLLATQNMILGAHAMGLGTCLIGYAVAAMKEDKRIALDLGLHKDEVVHAVVAVGHPDEKYRTVSGRLTPLVRMVE</sequence>
<evidence type="ECO:0000256" key="6">
    <source>
        <dbReference type="ARBA" id="ARBA00023014"/>
    </source>
</evidence>
<dbReference type="GO" id="GO:0016491">
    <property type="term" value="F:oxidoreductase activity"/>
    <property type="evidence" value="ECO:0007669"/>
    <property type="project" value="UniProtKB-KW"/>
</dbReference>
<dbReference type="InterPro" id="IPR029479">
    <property type="entry name" value="Nitroreductase"/>
</dbReference>
<dbReference type="InterPro" id="IPR017896">
    <property type="entry name" value="4Fe4S_Fe-S-bd"/>
</dbReference>
<dbReference type="Pfam" id="PF12838">
    <property type="entry name" value="Fer4_7"/>
    <property type="match status" value="1"/>
</dbReference>
<name>A0A7M3MA66_9BACT</name>
<keyword evidence="4" id="KW-0560">Oxidoreductase</keyword>
<dbReference type="Gene3D" id="3.30.70.20">
    <property type="match status" value="1"/>
</dbReference>
<keyword evidence="2" id="KW-0288">FMN</keyword>
<dbReference type="GO" id="GO:0046872">
    <property type="term" value="F:metal ion binding"/>
    <property type="evidence" value="ECO:0007669"/>
    <property type="project" value="UniProtKB-KW"/>
</dbReference>
<dbReference type="PANTHER" id="PTHR23026">
    <property type="entry name" value="NADPH NITROREDUCTASE"/>
    <property type="match status" value="1"/>
</dbReference>
<dbReference type="InterPro" id="IPR017900">
    <property type="entry name" value="4Fe4S_Fe_S_CS"/>
</dbReference>
<keyword evidence="5" id="KW-0408">Iron</keyword>
<dbReference type="PANTHER" id="PTHR23026:SF90">
    <property type="entry name" value="IODOTYROSINE DEIODINASE 1"/>
    <property type="match status" value="1"/>
</dbReference>
<gene>
    <name evidence="8" type="ORF">DPQ33_17620</name>
</gene>
<evidence type="ECO:0000256" key="3">
    <source>
        <dbReference type="ARBA" id="ARBA00022723"/>
    </source>
</evidence>
<keyword evidence="9" id="KW-1185">Reference proteome</keyword>
<dbReference type="PROSITE" id="PS51379">
    <property type="entry name" value="4FE4S_FER_2"/>
    <property type="match status" value="2"/>
</dbReference>
<dbReference type="Pfam" id="PF00881">
    <property type="entry name" value="Nitroreductase"/>
    <property type="match status" value="1"/>
</dbReference>
<evidence type="ECO:0000256" key="5">
    <source>
        <dbReference type="ARBA" id="ARBA00023004"/>
    </source>
</evidence>
<keyword evidence="1" id="KW-0285">Flavoprotein</keyword>
<dbReference type="GO" id="GO:0051536">
    <property type="term" value="F:iron-sulfur cluster binding"/>
    <property type="evidence" value="ECO:0007669"/>
    <property type="project" value="UniProtKB-KW"/>
</dbReference>
<evidence type="ECO:0000313" key="8">
    <source>
        <dbReference type="EMBL" id="TVM14369.1"/>
    </source>
</evidence>
<feature type="domain" description="4Fe-4S ferredoxin-type" evidence="7">
    <location>
        <begin position="16"/>
        <end position="45"/>
    </location>
</feature>
<evidence type="ECO:0000256" key="1">
    <source>
        <dbReference type="ARBA" id="ARBA00022630"/>
    </source>
</evidence>
<accession>A0A7M3MA66</accession>
<proteinExistence type="predicted"/>
<dbReference type="Proteomes" id="UP000448292">
    <property type="component" value="Unassembled WGS sequence"/>
</dbReference>
<dbReference type="SUPFAM" id="SSF54862">
    <property type="entry name" value="4Fe-4S ferredoxins"/>
    <property type="match status" value="1"/>
</dbReference>
<evidence type="ECO:0000256" key="2">
    <source>
        <dbReference type="ARBA" id="ARBA00022643"/>
    </source>
</evidence>
<reference evidence="8 9" key="1">
    <citation type="submission" date="2018-06" db="EMBL/GenBank/DDBJ databases">
        <title>Complete genome of Desulfovibrio indonesiensis P37SLT.</title>
        <authorList>
            <person name="Crispim J.S."/>
            <person name="Vidigal P.M.P."/>
            <person name="Silva L.C.F."/>
            <person name="Laguardia C.N."/>
            <person name="Araujo L.C."/>
            <person name="Dias R.S."/>
            <person name="Sousa M.P."/>
            <person name="Paula S.O."/>
            <person name="Silva C."/>
        </authorList>
    </citation>
    <scope>NUCLEOTIDE SEQUENCE [LARGE SCALE GENOMIC DNA]</scope>
    <source>
        <strain evidence="8 9">P37SLT</strain>
    </source>
</reference>
<dbReference type="InterPro" id="IPR050627">
    <property type="entry name" value="Nitroreductase/BluB"/>
</dbReference>
<dbReference type="Gene3D" id="3.40.109.10">
    <property type="entry name" value="NADH Oxidase"/>
    <property type="match status" value="1"/>
</dbReference>